<dbReference type="AlphaFoldDB" id="A0A072PJL7"/>
<gene>
    <name evidence="1" type="ORF">A1O9_04800</name>
</gene>
<dbReference type="Proteomes" id="UP000027920">
    <property type="component" value="Unassembled WGS sequence"/>
</dbReference>
<protein>
    <submittedName>
        <fullName evidence="1">Uncharacterized protein</fullName>
    </submittedName>
</protein>
<dbReference type="VEuPathDB" id="FungiDB:A1O9_04800"/>
<reference evidence="1 2" key="1">
    <citation type="submission" date="2013-03" db="EMBL/GenBank/DDBJ databases">
        <title>The Genome Sequence of Exophiala aquamarina CBS 119918.</title>
        <authorList>
            <consortium name="The Broad Institute Genomics Platform"/>
            <person name="Cuomo C."/>
            <person name="de Hoog S."/>
            <person name="Gorbushina A."/>
            <person name="Walker B."/>
            <person name="Young S.K."/>
            <person name="Zeng Q."/>
            <person name="Gargeya S."/>
            <person name="Fitzgerald M."/>
            <person name="Haas B."/>
            <person name="Abouelleil A."/>
            <person name="Allen A.W."/>
            <person name="Alvarado L."/>
            <person name="Arachchi H.M."/>
            <person name="Berlin A.M."/>
            <person name="Chapman S.B."/>
            <person name="Gainer-Dewar J."/>
            <person name="Goldberg J."/>
            <person name="Griggs A."/>
            <person name="Gujja S."/>
            <person name="Hansen M."/>
            <person name="Howarth C."/>
            <person name="Imamovic A."/>
            <person name="Ireland A."/>
            <person name="Larimer J."/>
            <person name="McCowan C."/>
            <person name="Murphy C."/>
            <person name="Pearson M."/>
            <person name="Poon T.W."/>
            <person name="Priest M."/>
            <person name="Roberts A."/>
            <person name="Saif S."/>
            <person name="Shea T."/>
            <person name="Sisk P."/>
            <person name="Sykes S."/>
            <person name="Wortman J."/>
            <person name="Nusbaum C."/>
            <person name="Birren B."/>
        </authorList>
    </citation>
    <scope>NUCLEOTIDE SEQUENCE [LARGE SCALE GENOMIC DNA]</scope>
    <source>
        <strain evidence="1 2">CBS 119918</strain>
    </source>
</reference>
<organism evidence="1 2">
    <name type="scientific">Exophiala aquamarina CBS 119918</name>
    <dbReference type="NCBI Taxonomy" id="1182545"/>
    <lineage>
        <taxon>Eukaryota</taxon>
        <taxon>Fungi</taxon>
        <taxon>Dikarya</taxon>
        <taxon>Ascomycota</taxon>
        <taxon>Pezizomycotina</taxon>
        <taxon>Eurotiomycetes</taxon>
        <taxon>Chaetothyriomycetidae</taxon>
        <taxon>Chaetothyriales</taxon>
        <taxon>Herpotrichiellaceae</taxon>
        <taxon>Exophiala</taxon>
    </lineage>
</organism>
<name>A0A072PJL7_9EURO</name>
<feature type="non-terminal residue" evidence="1">
    <location>
        <position position="1"/>
    </location>
</feature>
<dbReference type="Gene3D" id="1.25.40.10">
    <property type="entry name" value="Tetratricopeptide repeat domain"/>
    <property type="match status" value="1"/>
</dbReference>
<comment type="caution">
    <text evidence="1">The sequence shown here is derived from an EMBL/GenBank/DDBJ whole genome shotgun (WGS) entry which is preliminary data.</text>
</comment>
<sequence length="354" mass="40493">TLQELGIENLRTAERIFRLQRTRLLEVGSSPASAAQLAKTSDKWKSKYAEHMSTVEAELMTSHRVLGALFYAAAMTDLSTYNQASYWEMGKFSLQIAFEFDYEDAAIAFARIELRANGLRPKGDPQSLLKPVDLPPKILGYIHRAAMSRSDWRAMSLYLDYALRKPQNKVTAQNSYQIAVDLSRMAGPSSTNVDDVSPSERYELPWFQLQKAADEYYAHLPEDSPEAASVQQMYVKALNTGRDRWNDSRAAELLLRNTDEITPGSTRWVELLTQAAMQGNPDSCFKLGHYLLRQEGWHPDCLGSTRPQSRTSFWWIELSAYAMRHYPVWARQRYLLLAVLLRENGFEKEAKSYL</sequence>
<dbReference type="RefSeq" id="XP_013262542.1">
    <property type="nucleotide sequence ID" value="XM_013407088.1"/>
</dbReference>
<dbReference type="OrthoDB" id="4137691at2759"/>
<dbReference type="GeneID" id="25279729"/>
<dbReference type="EMBL" id="AMGV01000003">
    <property type="protein sequence ID" value="KEF59952.1"/>
    <property type="molecule type" value="Genomic_DNA"/>
</dbReference>
<proteinExistence type="predicted"/>
<dbReference type="HOGENOM" id="CLU_046319_0_0_1"/>
<feature type="non-terminal residue" evidence="1">
    <location>
        <position position="354"/>
    </location>
</feature>
<accession>A0A072PJL7</accession>
<dbReference type="InterPro" id="IPR011990">
    <property type="entry name" value="TPR-like_helical_dom_sf"/>
</dbReference>
<evidence type="ECO:0000313" key="2">
    <source>
        <dbReference type="Proteomes" id="UP000027920"/>
    </source>
</evidence>
<keyword evidence="2" id="KW-1185">Reference proteome</keyword>
<evidence type="ECO:0000313" key="1">
    <source>
        <dbReference type="EMBL" id="KEF59952.1"/>
    </source>
</evidence>